<dbReference type="SUPFAM" id="SSF54862">
    <property type="entry name" value="4Fe-4S ferredoxins"/>
    <property type="match status" value="1"/>
</dbReference>
<keyword evidence="12" id="KW-1185">Reference proteome</keyword>
<feature type="binding site" evidence="9">
    <location>
        <position position="296"/>
    </location>
    <ligand>
        <name>tRNA</name>
        <dbReference type="ChEBI" id="CHEBI:17843"/>
    </ligand>
</feature>
<comment type="caution">
    <text evidence="11">The sequence shown here is derived from an EMBL/GenBank/DDBJ whole genome shotgun (WGS) entry which is preliminary data.</text>
</comment>
<keyword evidence="9" id="KW-0846">Cobalamin</keyword>
<evidence type="ECO:0000256" key="1">
    <source>
        <dbReference type="ARBA" id="ARBA00022485"/>
    </source>
</evidence>
<evidence type="ECO:0000256" key="9">
    <source>
        <dbReference type="HAMAP-Rule" id="MF_00916"/>
    </source>
</evidence>
<feature type="binding site" evidence="9">
    <location>
        <position position="98"/>
    </location>
    <ligand>
        <name>cob(II)alamin</name>
        <dbReference type="ChEBI" id="CHEBI:16304"/>
    </ligand>
</feature>
<feature type="binding site" evidence="9">
    <location>
        <position position="244"/>
    </location>
    <ligand>
        <name>[4Fe-4S] cluster</name>
        <dbReference type="ChEBI" id="CHEBI:49883"/>
        <label>2</label>
    </ligand>
</feature>
<comment type="subcellular location">
    <subcellularLocation>
        <location evidence="9">Cytoplasm</location>
    </subcellularLocation>
</comment>
<dbReference type="InterPro" id="IPR004155">
    <property type="entry name" value="PBS_lyase_HEAT"/>
</dbReference>
<feature type="binding site" evidence="9">
    <location>
        <position position="298"/>
    </location>
    <ligand>
        <name>tRNA</name>
        <dbReference type="ChEBI" id="CHEBI:17843"/>
    </ligand>
</feature>
<feature type="binding site" evidence="9">
    <location>
        <position position="156"/>
    </location>
    <ligand>
        <name>cob(II)alamin</name>
        <dbReference type="ChEBI" id="CHEBI:16304"/>
    </ligand>
</feature>
<evidence type="ECO:0000256" key="4">
    <source>
        <dbReference type="ARBA" id="ARBA00022723"/>
    </source>
</evidence>
<dbReference type="Gene3D" id="1.25.10.10">
    <property type="entry name" value="Leucine-rich Repeat Variant"/>
    <property type="match status" value="1"/>
</dbReference>
<keyword evidence="3 9" id="KW-0819">tRNA processing</keyword>
<feature type="active site" description="Proton donor" evidence="9">
    <location>
        <position position="135"/>
    </location>
</feature>
<feature type="binding site" evidence="9">
    <location>
        <position position="281"/>
    </location>
    <ligand>
        <name>tRNA</name>
        <dbReference type="ChEBI" id="CHEBI:17843"/>
    </ligand>
</feature>
<dbReference type="Gene3D" id="3.30.70.20">
    <property type="match status" value="1"/>
</dbReference>
<evidence type="ECO:0000256" key="5">
    <source>
        <dbReference type="ARBA" id="ARBA00022785"/>
    </source>
</evidence>
<dbReference type="PANTHER" id="PTHR30002:SF4">
    <property type="entry name" value="EPOXYQUEUOSINE REDUCTASE"/>
    <property type="match status" value="1"/>
</dbReference>
<feature type="binding site" evidence="9">
    <location>
        <position position="153"/>
    </location>
    <ligand>
        <name>cob(II)alamin</name>
        <dbReference type="ChEBI" id="CHEBI:16304"/>
    </ligand>
</feature>
<feature type="binding site" evidence="9">
    <location>
        <position position="221"/>
    </location>
    <ligand>
        <name>tRNA</name>
        <dbReference type="ChEBI" id="CHEBI:17843"/>
    </ligand>
</feature>
<feature type="binding site" evidence="9">
    <location>
        <begin position="140"/>
        <end position="142"/>
    </location>
    <ligand>
        <name>cob(II)alamin</name>
        <dbReference type="ChEBI" id="CHEBI:16304"/>
    </ligand>
</feature>
<feature type="binding site" evidence="9">
    <location>
        <begin position="241"/>
        <end position="242"/>
    </location>
    <ligand>
        <name>cob(II)alamin</name>
        <dbReference type="ChEBI" id="CHEBI:16304"/>
    </ligand>
</feature>
<comment type="function">
    <text evidence="9">Catalyzes the conversion of epoxyqueuosine (oQ) to queuosine (Q), which is a hypermodified base found in the wobble positions of tRNA(Asp), tRNA(Asn), tRNA(His) and tRNA(Tyr).</text>
</comment>
<comment type="similarity">
    <text evidence="9">Belongs to the QueG family.</text>
</comment>
<feature type="binding site" evidence="9">
    <location>
        <position position="248"/>
    </location>
    <ligand>
        <name>[4Fe-4S] cluster</name>
        <dbReference type="ChEBI" id="CHEBI:49883"/>
        <label>1</label>
    </ligand>
</feature>
<dbReference type="InterPro" id="IPR011989">
    <property type="entry name" value="ARM-like"/>
</dbReference>
<organism evidence="11 12">
    <name type="scientific">Domibacillus enclensis</name>
    <dbReference type="NCBI Taxonomy" id="1017273"/>
    <lineage>
        <taxon>Bacteria</taxon>
        <taxon>Bacillati</taxon>
        <taxon>Bacillota</taxon>
        <taxon>Bacilli</taxon>
        <taxon>Bacillales</taxon>
        <taxon>Bacillaceae</taxon>
        <taxon>Domibacillus</taxon>
    </lineage>
</organism>
<feature type="binding site" evidence="9">
    <location>
        <position position="241"/>
    </location>
    <ligand>
        <name>[4Fe-4S] cluster</name>
        <dbReference type="ChEBI" id="CHEBI:49883"/>
        <label>2</label>
    </ligand>
</feature>
<comment type="cofactor">
    <cofactor evidence="9">
        <name>[4Fe-4S] cluster</name>
        <dbReference type="ChEBI" id="CHEBI:49883"/>
    </cofactor>
    <text evidence="9">Binds 2 [4Fe-4S] clusters per monomer.</text>
</comment>
<evidence type="ECO:0000259" key="10">
    <source>
        <dbReference type="PROSITE" id="PS51379"/>
    </source>
</evidence>
<dbReference type="NCBIfam" id="TIGR00276">
    <property type="entry name" value="tRNA epoxyqueuosine(34) reductase QueG"/>
    <property type="match status" value="1"/>
</dbReference>
<evidence type="ECO:0000256" key="3">
    <source>
        <dbReference type="ARBA" id="ARBA00022694"/>
    </source>
</evidence>
<evidence type="ECO:0000256" key="2">
    <source>
        <dbReference type="ARBA" id="ARBA00022490"/>
    </source>
</evidence>
<dbReference type="Pfam" id="PF13646">
    <property type="entry name" value="HEAT_2"/>
    <property type="match status" value="1"/>
</dbReference>
<dbReference type="PANTHER" id="PTHR30002">
    <property type="entry name" value="EPOXYQUEUOSINE REDUCTASE"/>
    <property type="match status" value="1"/>
</dbReference>
<dbReference type="InterPro" id="IPR016024">
    <property type="entry name" value="ARM-type_fold"/>
</dbReference>
<name>A0ABX4E5J7_9BACI</name>
<feature type="binding site" evidence="9">
    <location>
        <position position="58"/>
    </location>
    <ligand>
        <name>cob(II)alamin</name>
        <dbReference type="ChEBI" id="CHEBI:16304"/>
    </ligand>
</feature>
<dbReference type="Pfam" id="PF13484">
    <property type="entry name" value="Fer4_16"/>
    <property type="match status" value="1"/>
</dbReference>
<feature type="binding site" evidence="9">
    <location>
        <position position="170"/>
    </location>
    <ligand>
        <name>cob(II)alamin</name>
        <dbReference type="ChEBI" id="CHEBI:16304"/>
    </ligand>
</feature>
<feature type="binding site" evidence="9">
    <location>
        <position position="199"/>
    </location>
    <ligand>
        <name>[4Fe-4S] cluster</name>
        <dbReference type="ChEBI" id="CHEBI:49883"/>
        <label>2</label>
    </ligand>
</feature>
<keyword evidence="5 9" id="KW-0671">Queuosine biosynthesis</keyword>
<dbReference type="SMART" id="SM00567">
    <property type="entry name" value="EZ_HEAT"/>
    <property type="match status" value="2"/>
</dbReference>
<dbReference type="PROSITE" id="PS00198">
    <property type="entry name" value="4FE4S_FER_1"/>
    <property type="match status" value="1"/>
</dbReference>
<evidence type="ECO:0000256" key="8">
    <source>
        <dbReference type="ARBA" id="ARBA00023014"/>
    </source>
</evidence>
<feature type="binding site" evidence="9">
    <location>
        <position position="135"/>
    </location>
    <ligand>
        <name>cob(II)alamin</name>
        <dbReference type="ChEBI" id="CHEBI:16304"/>
    </ligand>
</feature>
<comment type="catalytic activity">
    <reaction evidence="9">
        <text>epoxyqueuosine(34) in tRNA + AH2 = queuosine(34) in tRNA + A + H2O</text>
        <dbReference type="Rhea" id="RHEA:32159"/>
        <dbReference type="Rhea" id="RHEA-COMP:18571"/>
        <dbReference type="Rhea" id="RHEA-COMP:18582"/>
        <dbReference type="ChEBI" id="CHEBI:13193"/>
        <dbReference type="ChEBI" id="CHEBI:15377"/>
        <dbReference type="ChEBI" id="CHEBI:17499"/>
        <dbReference type="ChEBI" id="CHEBI:194431"/>
        <dbReference type="ChEBI" id="CHEBI:194443"/>
        <dbReference type="EC" id="1.17.99.6"/>
    </reaction>
</comment>
<evidence type="ECO:0000313" key="12">
    <source>
        <dbReference type="Proteomes" id="UP000215545"/>
    </source>
</evidence>
<comment type="pathway">
    <text evidence="9">tRNA modification; tRNA-queuosine biosynthesis.</text>
</comment>
<comment type="cofactor">
    <cofactor evidence="9">
        <name>cob(II)alamin</name>
        <dbReference type="ChEBI" id="CHEBI:16304"/>
    </cofactor>
</comment>
<feature type="binding site" evidence="9">
    <location>
        <position position="195"/>
    </location>
    <ligand>
        <name>[4Fe-4S] cluster</name>
        <dbReference type="ChEBI" id="CHEBI:49883"/>
        <label>1</label>
    </ligand>
</feature>
<feature type="binding site" evidence="9">
    <location>
        <position position="282"/>
    </location>
    <ligand>
        <name>tRNA</name>
        <dbReference type="ChEBI" id="CHEBI:17843"/>
    </ligand>
</feature>
<keyword evidence="2 9" id="KW-0963">Cytoplasm</keyword>
<sequence length="380" mass="42654">MGMYRQLKQELIDYSKQINIDKIGFAAADPFLELKQKLQLQQELGYASGFEEKDIEKRTDPALLLDQPRSIIAIALAYPSKLEDAPKGKKGERRGLFCRASWGEDYHTVLRKKLHLLEQFLQEKLPDVQFKSMVDTGELSDRAVAERAGIGWSAKNCAIITPEFGSYVYLGEMLTNVPFEPDTPMESQCGKCTKCIDACPTNALVQGGQLNSQRCIAYLTQTKDFLPEAFRKHLGNRLYGCDTCQTVCPENKGKHTLRHEEMKPDNEQVKPLLEPLLSMSNKEFKERFGRMSGSWRGKKPIQRNALIALAHFKEESSLPILAEVLHGDPRPVIRGTAAYAIGQIGGASAKELLQKAKQEEKEEAVLDEVKKAIQSLQSVL</sequence>
<feature type="binding site" evidence="9">
    <location>
        <position position="189"/>
    </location>
    <ligand>
        <name>[4Fe-4S] cluster</name>
        <dbReference type="ChEBI" id="CHEBI:49883"/>
        <label>1</label>
    </ligand>
</feature>
<protein>
    <recommendedName>
        <fullName evidence="9">Epoxyqueuosine reductase</fullName>
        <ecNumber evidence="9">1.17.99.6</ecNumber>
    </recommendedName>
    <alternativeName>
        <fullName evidence="9">Queuosine biosynthesis protein QueG</fullName>
    </alternativeName>
</protein>
<feature type="binding site" evidence="9">
    <location>
        <position position="159"/>
    </location>
    <ligand>
        <name>cob(II)alamin</name>
        <dbReference type="ChEBI" id="CHEBI:16304"/>
    </ligand>
</feature>
<keyword evidence="1 9" id="KW-0004">4Fe-4S</keyword>
<proteinExistence type="inferred from homology"/>
<feature type="domain" description="4Fe-4S ferredoxin-type" evidence="10">
    <location>
        <begin position="179"/>
        <end position="209"/>
    </location>
</feature>
<dbReference type="InterPro" id="IPR013542">
    <property type="entry name" value="QueG_DUF1730"/>
</dbReference>
<dbReference type="EC" id="1.17.99.6" evidence="9"/>
<keyword evidence="4 9" id="KW-0479">Metal-binding</keyword>
<evidence type="ECO:0000313" key="11">
    <source>
        <dbReference type="EMBL" id="OXS75188.1"/>
    </source>
</evidence>
<dbReference type="InterPro" id="IPR004453">
    <property type="entry name" value="QueG"/>
</dbReference>
<gene>
    <name evidence="9" type="primary">queG</name>
    <name evidence="11" type="ORF">B1B05_15770</name>
</gene>
<dbReference type="Pfam" id="PF08331">
    <property type="entry name" value="QueG_DUF1730"/>
    <property type="match status" value="1"/>
</dbReference>
<dbReference type="SUPFAM" id="SSF48371">
    <property type="entry name" value="ARM repeat"/>
    <property type="match status" value="1"/>
</dbReference>
<feature type="binding site" evidence="9">
    <location>
        <position position="215"/>
    </location>
    <ligand>
        <name>[4Fe-4S] cluster</name>
        <dbReference type="ChEBI" id="CHEBI:49883"/>
        <label>2</label>
    </ligand>
</feature>
<dbReference type="EMBL" id="MWSK01000008">
    <property type="protein sequence ID" value="OXS75188.1"/>
    <property type="molecule type" value="Genomic_DNA"/>
</dbReference>
<comment type="caution">
    <text evidence="9">Lacks conserved residue(s) required for the propagation of feature annotation.</text>
</comment>
<evidence type="ECO:0000256" key="6">
    <source>
        <dbReference type="ARBA" id="ARBA00023002"/>
    </source>
</evidence>
<reference evidence="12" key="1">
    <citation type="submission" date="2017-03" db="EMBL/GenBank/DDBJ databases">
        <title>Bacillus sp. V-88(T) DSM27956, whole genome shotgun sequencing project.</title>
        <authorList>
            <person name="Dastager S.G."/>
            <person name="Neurgaonkar P.S."/>
            <person name="Dharne M.S."/>
        </authorList>
    </citation>
    <scope>NUCLEOTIDE SEQUENCE [LARGE SCALE GENOMIC DNA]</scope>
    <source>
        <strain evidence="12">DSM 25145</strain>
    </source>
</reference>
<dbReference type="InterPro" id="IPR017900">
    <property type="entry name" value="4Fe4S_Fe_S_CS"/>
</dbReference>
<evidence type="ECO:0000256" key="7">
    <source>
        <dbReference type="ARBA" id="ARBA00023004"/>
    </source>
</evidence>
<feature type="binding site" evidence="9">
    <location>
        <position position="192"/>
    </location>
    <ligand>
        <name>[4Fe-4S] cluster</name>
        <dbReference type="ChEBI" id="CHEBI:49883"/>
        <label>1</label>
    </ligand>
</feature>
<dbReference type="Proteomes" id="UP000215545">
    <property type="component" value="Unassembled WGS sequence"/>
</dbReference>
<keyword evidence="9" id="KW-0170">Cobalt</keyword>
<feature type="binding site" evidence="9">
    <location>
        <position position="223"/>
    </location>
    <ligand>
        <name>tRNA</name>
        <dbReference type="ChEBI" id="CHEBI:17843"/>
    </ligand>
</feature>
<keyword evidence="8 9" id="KW-0411">Iron-sulfur</keyword>
<dbReference type="InterPro" id="IPR017896">
    <property type="entry name" value="4Fe4S_Fe-S-bd"/>
</dbReference>
<feature type="binding site" evidence="9">
    <location>
        <position position="299"/>
    </location>
    <ligand>
        <name>tRNA</name>
        <dbReference type="ChEBI" id="CHEBI:17843"/>
    </ligand>
</feature>
<dbReference type="HAMAP" id="MF_00916">
    <property type="entry name" value="QueG"/>
    <property type="match status" value="1"/>
</dbReference>
<comment type="subunit">
    <text evidence="9">Monomer.</text>
</comment>
<accession>A0ABX4E5J7</accession>
<keyword evidence="7 9" id="KW-0408">Iron</keyword>
<keyword evidence="6 9" id="KW-0560">Oxidoreductase</keyword>
<dbReference type="PROSITE" id="PS51379">
    <property type="entry name" value="4FE4S_FER_2"/>
    <property type="match status" value="1"/>
</dbReference>